<reference evidence="7 8" key="1">
    <citation type="submission" date="2016-02" db="EMBL/GenBank/DDBJ databases">
        <title>Genome analysis of coral dinoflagellate symbionts highlights evolutionary adaptations to a symbiotic lifestyle.</title>
        <authorList>
            <person name="Aranda M."/>
            <person name="Li Y."/>
            <person name="Liew Y.J."/>
            <person name="Baumgarten S."/>
            <person name="Simakov O."/>
            <person name="Wilson M."/>
            <person name="Piel J."/>
            <person name="Ashoor H."/>
            <person name="Bougouffa S."/>
            <person name="Bajic V.B."/>
            <person name="Ryu T."/>
            <person name="Ravasi T."/>
            <person name="Bayer T."/>
            <person name="Micklem G."/>
            <person name="Kim H."/>
            <person name="Bhak J."/>
            <person name="Lajeunesse T.C."/>
            <person name="Voolstra C.R."/>
        </authorList>
    </citation>
    <scope>NUCLEOTIDE SEQUENCE [LARGE SCALE GENOMIC DNA]</scope>
    <source>
        <strain evidence="7 8">CCMP2467</strain>
    </source>
</reference>
<dbReference type="CDD" id="cd00030">
    <property type="entry name" value="C2"/>
    <property type="match status" value="3"/>
</dbReference>
<feature type="compositionally biased region" description="Low complexity" evidence="3">
    <location>
        <begin position="126"/>
        <end position="138"/>
    </location>
</feature>
<protein>
    <submittedName>
        <fullName evidence="7">RasGAP-activating-like protein 1</fullName>
    </submittedName>
</protein>
<dbReference type="GO" id="GO:0008270">
    <property type="term" value="F:zinc ion binding"/>
    <property type="evidence" value="ECO:0007669"/>
    <property type="project" value="UniProtKB-KW"/>
</dbReference>
<dbReference type="InterPro" id="IPR035892">
    <property type="entry name" value="C2_domain_sf"/>
</dbReference>
<dbReference type="GO" id="GO:0010628">
    <property type="term" value="P:positive regulation of gene expression"/>
    <property type="evidence" value="ECO:0007669"/>
    <property type="project" value="TreeGrafter"/>
</dbReference>
<dbReference type="Proteomes" id="UP000186817">
    <property type="component" value="Unassembled WGS sequence"/>
</dbReference>
<feature type="region of interest" description="Disordered" evidence="3">
    <location>
        <begin position="28"/>
        <end position="182"/>
    </location>
</feature>
<dbReference type="PROSITE" id="PS50004">
    <property type="entry name" value="C2"/>
    <property type="match status" value="3"/>
</dbReference>
<keyword evidence="4" id="KW-0812">Transmembrane</keyword>
<feature type="region of interest" description="Disordered" evidence="3">
    <location>
        <begin position="662"/>
        <end position="691"/>
    </location>
</feature>
<dbReference type="OrthoDB" id="446876at2759"/>
<evidence type="ECO:0000313" key="8">
    <source>
        <dbReference type="Proteomes" id="UP000186817"/>
    </source>
</evidence>
<feature type="compositionally biased region" description="Basic and acidic residues" evidence="3">
    <location>
        <begin position="1462"/>
        <end position="1476"/>
    </location>
</feature>
<keyword evidence="4" id="KW-1133">Transmembrane helix</keyword>
<feature type="compositionally biased region" description="Low complexity" evidence="3">
    <location>
        <begin position="1415"/>
        <end position="1426"/>
    </location>
</feature>
<dbReference type="EMBL" id="LSRX01000180">
    <property type="protein sequence ID" value="OLQ05587.1"/>
    <property type="molecule type" value="Genomic_DNA"/>
</dbReference>
<keyword evidence="8" id="KW-1185">Reference proteome</keyword>
<keyword evidence="1" id="KW-0479">Metal-binding</keyword>
<evidence type="ECO:0000256" key="2">
    <source>
        <dbReference type="SAM" id="Coils"/>
    </source>
</evidence>
<evidence type="ECO:0000256" key="1">
    <source>
        <dbReference type="PROSITE-ProRule" id="PRU00042"/>
    </source>
</evidence>
<evidence type="ECO:0000259" key="5">
    <source>
        <dbReference type="PROSITE" id="PS50004"/>
    </source>
</evidence>
<feature type="region of interest" description="Disordered" evidence="3">
    <location>
        <begin position="273"/>
        <end position="296"/>
    </location>
</feature>
<accession>A0A1Q9EDX6</accession>
<dbReference type="Pfam" id="PF00168">
    <property type="entry name" value="C2"/>
    <property type="match status" value="3"/>
</dbReference>
<proteinExistence type="predicted"/>
<dbReference type="PANTHER" id="PTHR47800">
    <property type="entry name" value="C2 DOMAIN-CONTAINING PROTEIN"/>
    <property type="match status" value="1"/>
</dbReference>
<feature type="domain" description="C2" evidence="5">
    <location>
        <begin position="433"/>
        <end position="555"/>
    </location>
</feature>
<keyword evidence="1" id="KW-0863">Zinc-finger</keyword>
<comment type="caution">
    <text evidence="7">The sequence shown here is derived from an EMBL/GenBank/DDBJ whole genome shotgun (WGS) entry which is preliminary data.</text>
</comment>
<feature type="compositionally biased region" description="Low complexity" evidence="3">
    <location>
        <begin position="851"/>
        <end position="862"/>
    </location>
</feature>
<feature type="compositionally biased region" description="Basic and acidic residues" evidence="3">
    <location>
        <begin position="145"/>
        <end position="154"/>
    </location>
</feature>
<dbReference type="PANTHER" id="PTHR47800:SF5">
    <property type="entry name" value="FER-1-LIKE PROTEIN 6"/>
    <property type="match status" value="1"/>
</dbReference>
<keyword evidence="1" id="KW-0862">Zinc</keyword>
<gene>
    <name evidence="7" type="primary">RASAL1</name>
    <name evidence="7" type="ORF">AK812_SmicGene11195</name>
</gene>
<evidence type="ECO:0000259" key="6">
    <source>
        <dbReference type="PROSITE" id="PS50157"/>
    </source>
</evidence>
<feature type="coiled-coil region" evidence="2">
    <location>
        <begin position="727"/>
        <end position="790"/>
    </location>
</feature>
<dbReference type="InterPro" id="IPR013087">
    <property type="entry name" value="Znf_C2H2_type"/>
</dbReference>
<dbReference type="SMART" id="SM00239">
    <property type="entry name" value="C2"/>
    <property type="match status" value="4"/>
</dbReference>
<keyword evidence="2" id="KW-0175">Coiled coil</keyword>
<dbReference type="SUPFAM" id="SSF49562">
    <property type="entry name" value="C2 domain (Calcium/lipid-binding domain, CaLB)"/>
    <property type="match status" value="3"/>
</dbReference>
<feature type="domain" description="C2" evidence="5">
    <location>
        <begin position="2856"/>
        <end position="2976"/>
    </location>
</feature>
<feature type="domain" description="C2H2-type" evidence="6">
    <location>
        <begin position="2752"/>
        <end position="2780"/>
    </location>
</feature>
<sequence length="3111" mass="343175">MGATCSDTKPNFEGFGVGRCVPFVTKCPGLSQPHGSLNDPVKDDLSVGVPPDGEDDYDAQVSQQFEDSPIAAGSTLQPNDQSEQPNDQPQKMVSLNVLPEEDAPKELSGMRKNTKGEEEESVVSFATASWATSGSTASDGPVKGMKSDKGKSVEDAGATSGTPKPKKKAKAKTKATTSKKDEPSKAILVFETKKGKRTVALPNRPPGFSIRFPPMDVIRVVGPPASTVGIEVGWKLVAWGLSEDELHSKSTISDTGTLRDSFTNLIKSLPRLEPAGTSAKATEAPSKDDQPGSGEVAAVKPGRWVYELDVTVEKANNLRDADWAPGGGSSDPYCVVAVQGKGKSSFKTKVVQNNRDPVWNHTAKIHDMHDGDQLCFEILDHDVVGKHDSLGIASIGWEELQEEGPQSFLLPLESTGKKKANKESVISVKVTVAKRKLEMGNALSTNLEGMYKLQVNIISARNLRNADHFMGGGSSDPYCKCYVKGTGKTQYTTRTINDRTDPEWNEQLVVPDFYKDDKLMFEIYDKDVGKKDDFLGKAEIPFSQVAAHGFEGEVRLQDAGVQDRKEVEAFIKLHITSHKRDMQGLAPFHNQRKVAKGCMQYKLEVGILSADGLRIADWMTNSSDPYCVCKAGCIASVAPLYNCKAGGYGAYVPYRQHGQHGQHSPQTWQLWPGARSSNKEKDSRASGTNAFPSYDEDWQLPEITPVHETRTTPVSFTGQVQKAVNVARKQDVRVERLTSEISDKERKWQAYTRKLQEAFVKEHAKHLAHLDRLRKEIVEAQSAQEVAHQQIKDVIANRAMEMQEVPGHGPSRDAWAEFAQGARDMEIDGELKDEDAMRYARNLMRGPAPPARATTATTAAPTGSDLPHFGNPTPTPASTMSGPPPGLGEPAPTTPPPRGGSGLPITPPAVGHPSYAPVTHKAQGRAEPYQASPGATTLAPPGTDGGVPVHRTDTVKEEVAAKLEQRRALRPFGGPPPEANQVPIQIDDADLDGASVHPGCGAPRCELEGDHLADWCFFRQLACTPTATATFQADVSSIVQGELAESTAEARGQQAQVTPLLDAPHLAAPRPDAVMPNAPARRDVTITCFVLSPYYQSETVVLNLPYPFALSTLCTTVKDSLVALRPKFTHILHPTHPQIGRDFASFVLAPKWMSVTSMTIVIFDMRALNGPIYSAYAWDHISFGDCLREARRHQLPAWRVFIAGHSQALQQDAVCIVTLGSVVQFQPEEMPPVWYGTLSSRLDRPNNWGQTPDIPRDNPELPVLVLYHGQRLLYSARRHPNTRARAFIADLVERTPDSVIFATPPDLSLTDVDHLGVACRDVITVYPLSPSPDRQSVLIFLDARQTGNPVESMLIPSGRVDPAELVRFLQLQAPPTFRVAFWPRPNAGGMLRLTEGSTVIFGYSEVSPWDDSESVDSASSGDSDSSGPDDRDGQRFDPVSALFSHHDPSQDPDMNLSYDDGDSSRSRSPRHPESGTHHHTLKGDSLLFCGCKLNVHLSVAHACHGLLEHSADSVFRFPPEGTPVQHKLLEEPTPVNRSELEALDSLAYFAGQFGMPWRYWQAWRIQERLELMPPMPVIEAARTVLVNLAVAVTTPEYELERFSVEILLPCEIADLIGAVQAARRPGRARLFPILVPALPQPSPGWALFAAFPEWDPQACVIILDLRAHDGRLFSVQAPIFVDHDDALRLAGLPCNALVTVHTALDVDILLVGTAVRVFPGWLLCRSTGLLDIAEVHQPLQVRSLLPPARFSLLCMFADKMMLMSLTLQPAVMMGMVLMVLMTRLALIHPVTRQLRIGHSRHQVGTVNRLAMPTGPLEAPLEQVPGGVLCALLVLQTPMNVLLYKTFSDNLTRMVQIGLIVTFGPSCTTNTFPFIGGPNLSTFVVGMSMLTSWVLDDFESLQKKDDHWPVALSCAFAKHVMQASSVLCKYEPASWYVDVDQHYDQLAIFWAEAGAELEPAVEHRPLQPYLGPDTLKLVRIRKALRAYLRAERLERNRRLLMFGFAAFCLHQRGDTFHAHQLRVLQVWFRDLDHSEAEALYRLLHLGFYLRKIISVDRAKYLAGLADTVRNGDLRDPSSLYASVRKAFPAARSGKRSSYQPLPAIQQESGELAVSATDRIEVWRKHFAAQEAGELVTPEQYVRDFSRYCKPADTTVFDLEVLPTLAEVEGLILGLKRGRAPGPDSVTTETLQVQPALTARQLLPILLKSSMGLREPLTFRGGDLVCLAKRAGATLCCKDYRSILVSSIPGKVHHRKLRSQLTKILEGVRQPLQSGALPGEGIEVIAIAAKTFQLLCDGIRRPWGLAFFDLQSAYYQVIREALVPGCEDDTALLAVFDKLQLPPKALTELKHHLQQLALLPTLNAPEHLTALINDLFRGDPAADVLFSLSLSALLKSVASDLSSADLLPDIPRPAHRHDWASQGPEEDIGSPAWADDFLQPQTGQDPCDLLARTQRSVQIVTEKATSMGMTVSFGREKTAVMVPNWIDLDSSEVVNHTVDSRPYIPVPNNLTGTTHQLLVVQSYKHLGGILVATSSPLPDVYHRAARANAVVKPLQKRLFGEPTIQLAVRRTLLRSLAMSKFVHTSASLFLHAACHKRVWAQQFVALWRSLFRRRSRTHTEHSYSVLRTACAPAPPLALALTRATFLSKLTRLGPQLLARLLYDHWAMHPANSWLSQLKDDVFQVCLYLPHLRALFPAGQEIPAVLDSLCEDPSWWPGQVKRAVKVFGKDLEVWHERRSRGQAVETPPSVVDKPYQCGFCSASFVLRKHLCVHLSRTHAILAPARHFAPLPYCLACHRHFGLVSRVQQHLKNSDKCLRRLVHLIDPLTPSEIKEAEAPEVLARRKQKAGAWKDFAVPTARPIVFWPLAPVWEERCPPAQASEEHVLISELIPSFRPKPDNVAWIEVKGKGNGHFKTPVKHKETNPVWMHKDVIEDFYHGDALVFTIKDSDKLKHDDTLGSIQLQTAQVIPHGYEGDLRSQRSGEDSGFCVVEHQSVGPKARDSEVKASMTGYAEPELWEGSLPAESFVMLAEMEHEANSLRKELAAAAGDPADTLKTMVAVARGRSRKALETSLRSRWRTFKLLDLSDTRRCDQFEDSSVLRFAKASVPTCADT</sequence>
<feature type="domain" description="C2" evidence="5">
    <location>
        <begin position="289"/>
        <end position="410"/>
    </location>
</feature>
<dbReference type="PROSITE" id="PS00028">
    <property type="entry name" value="ZINC_FINGER_C2H2_1"/>
    <property type="match status" value="1"/>
</dbReference>
<feature type="region of interest" description="Disordered" evidence="3">
    <location>
        <begin position="1409"/>
        <end position="1479"/>
    </location>
</feature>
<feature type="transmembrane region" description="Helical" evidence="4">
    <location>
        <begin position="1765"/>
        <end position="1786"/>
    </location>
</feature>
<evidence type="ECO:0000256" key="3">
    <source>
        <dbReference type="SAM" id="MobiDB-lite"/>
    </source>
</evidence>
<feature type="region of interest" description="Disordered" evidence="3">
    <location>
        <begin position="845"/>
        <end position="948"/>
    </location>
</feature>
<dbReference type="PROSITE" id="PS50157">
    <property type="entry name" value="ZINC_FINGER_C2H2_2"/>
    <property type="match status" value="1"/>
</dbReference>
<organism evidence="7 8">
    <name type="scientific">Symbiodinium microadriaticum</name>
    <name type="common">Dinoflagellate</name>
    <name type="synonym">Zooxanthella microadriatica</name>
    <dbReference type="NCBI Taxonomy" id="2951"/>
    <lineage>
        <taxon>Eukaryota</taxon>
        <taxon>Sar</taxon>
        <taxon>Alveolata</taxon>
        <taxon>Dinophyceae</taxon>
        <taxon>Suessiales</taxon>
        <taxon>Symbiodiniaceae</taxon>
        <taxon>Symbiodinium</taxon>
    </lineage>
</organism>
<evidence type="ECO:0000313" key="7">
    <source>
        <dbReference type="EMBL" id="OLQ05587.1"/>
    </source>
</evidence>
<feature type="compositionally biased region" description="Pro residues" evidence="3">
    <location>
        <begin position="882"/>
        <end position="898"/>
    </location>
</feature>
<feature type="compositionally biased region" description="Basic residues" evidence="3">
    <location>
        <begin position="164"/>
        <end position="173"/>
    </location>
</feature>
<dbReference type="Gene3D" id="2.60.40.150">
    <property type="entry name" value="C2 domain"/>
    <property type="match status" value="3"/>
</dbReference>
<name>A0A1Q9EDX6_SYMMI</name>
<evidence type="ECO:0000256" key="4">
    <source>
        <dbReference type="SAM" id="Phobius"/>
    </source>
</evidence>
<keyword evidence="4" id="KW-0472">Membrane</keyword>
<feature type="compositionally biased region" description="Polar residues" evidence="3">
    <location>
        <begin position="74"/>
        <end position="93"/>
    </location>
</feature>
<dbReference type="InterPro" id="IPR000008">
    <property type="entry name" value="C2_dom"/>
</dbReference>